<protein>
    <submittedName>
        <fullName evidence="3">Uncharacterized protein</fullName>
    </submittedName>
</protein>
<keyword evidence="1" id="KW-0175">Coiled coil</keyword>
<dbReference type="InParanoid" id="A0A078BBR6"/>
<feature type="compositionally biased region" description="Basic and acidic residues" evidence="2">
    <location>
        <begin position="180"/>
        <end position="196"/>
    </location>
</feature>
<sequence length="615" mass="71389">MKNLRMSKEDKKSMIPPLTSANSQIVGQQSTGSFDKRFSIPISFSAINQKHMQLTPHQEVQNFQKSVVEPPPTPNNDLPNRIKELDRQLFIAKQENDDLRINLKINKESLQNLIQQQVPQESALIKTINVISSENIRLQMQLERLKQENDNLKTMMVLYLLLIIQTGRAHGYQESPDMVKKNVSKELDSQSRKDTNAKSSSKNIDSNIFRFEFNQVLAQSSGDNGQQFLFSKNQPIQQIKIIQNKQHEEKANQFCSQCKSTTDNKRQKDPREQMSFQRDEAFKENERTIKKLMMEVSKYQSFLKSLLENYSLPENLMEDIKEIVYEDELTHYDNNNEFFAQMPLSPISTSSLSSVHKYQVSMGANMFKQSKREKGTPQQNLFNNRGKQMQQKQPPSNIPKLDFSKLQLDDSYQNMNINYNQNNNNLYNNSKKATPQIQQQQQQQLTYEQMQNMKCQQNPTNLGVYANPKHKFVNLNMNQPNNALALFQAAENLKTENQLSDSGFQLNDSNLLDDRDLQDFEKRFNGGQKYDDLISAGRQDSNLQQTPNEDDLKYFDDNDHDNYDQYKSENTNGFNYNQQNILGMTNTIDLDGSREFQKDQNTSFISNGQDLDINQ</sequence>
<feature type="compositionally biased region" description="Polar residues" evidence="2">
    <location>
        <begin position="376"/>
        <end position="395"/>
    </location>
</feature>
<feature type="coiled-coil region" evidence="1">
    <location>
        <begin position="82"/>
        <end position="155"/>
    </location>
</feature>
<dbReference type="EMBL" id="CCKQ01019020">
    <property type="protein sequence ID" value="CDW91028.1"/>
    <property type="molecule type" value="Genomic_DNA"/>
</dbReference>
<reference evidence="3 4" key="1">
    <citation type="submission" date="2014-06" db="EMBL/GenBank/DDBJ databases">
        <authorList>
            <person name="Swart Estienne"/>
        </authorList>
    </citation>
    <scope>NUCLEOTIDE SEQUENCE [LARGE SCALE GENOMIC DNA]</scope>
    <source>
        <strain evidence="3 4">130c</strain>
    </source>
</reference>
<name>A0A078BBR6_STYLE</name>
<dbReference type="Proteomes" id="UP000039865">
    <property type="component" value="Unassembled WGS sequence"/>
</dbReference>
<accession>A0A078BBR6</accession>
<evidence type="ECO:0000256" key="2">
    <source>
        <dbReference type="SAM" id="MobiDB-lite"/>
    </source>
</evidence>
<evidence type="ECO:0000256" key="1">
    <source>
        <dbReference type="SAM" id="Coils"/>
    </source>
</evidence>
<feature type="region of interest" description="Disordered" evidence="2">
    <location>
        <begin position="371"/>
        <end position="398"/>
    </location>
</feature>
<organism evidence="3 4">
    <name type="scientific">Stylonychia lemnae</name>
    <name type="common">Ciliate</name>
    <dbReference type="NCBI Taxonomy" id="5949"/>
    <lineage>
        <taxon>Eukaryota</taxon>
        <taxon>Sar</taxon>
        <taxon>Alveolata</taxon>
        <taxon>Ciliophora</taxon>
        <taxon>Intramacronucleata</taxon>
        <taxon>Spirotrichea</taxon>
        <taxon>Stichotrichia</taxon>
        <taxon>Sporadotrichida</taxon>
        <taxon>Oxytrichidae</taxon>
        <taxon>Stylonychinae</taxon>
        <taxon>Stylonychia</taxon>
    </lineage>
</organism>
<gene>
    <name evidence="3" type="primary">Contig17905.g19045</name>
    <name evidence="3" type="ORF">STYLEM_20176</name>
</gene>
<keyword evidence="4" id="KW-1185">Reference proteome</keyword>
<proteinExistence type="predicted"/>
<dbReference type="AlphaFoldDB" id="A0A078BBR6"/>
<evidence type="ECO:0000313" key="4">
    <source>
        <dbReference type="Proteomes" id="UP000039865"/>
    </source>
</evidence>
<feature type="region of interest" description="Disordered" evidence="2">
    <location>
        <begin position="180"/>
        <end position="201"/>
    </location>
</feature>
<evidence type="ECO:0000313" key="3">
    <source>
        <dbReference type="EMBL" id="CDW91028.1"/>
    </source>
</evidence>